<feature type="compositionally biased region" description="Low complexity" evidence="1">
    <location>
        <begin position="171"/>
        <end position="195"/>
    </location>
</feature>
<feature type="region of interest" description="Disordered" evidence="1">
    <location>
        <begin position="120"/>
        <end position="201"/>
    </location>
</feature>
<accession>A0AAV6V7P4</accession>
<sequence>MSETKICLILGLTLLQSHSDQQVYVLFKLPKVSPGTTTQPAPVSENLAHLDISKGKGLKKTINLPRSSLATIKEKKEYLKKCLNCGVTYTSSYWFSKHSKDCILKKPSLGSIPEGLSLLTKPPSMSEGSSCMAPQDVVKESSDASPTSMSEGSSYTAPDDVPVESSDRNPLSLSDVVSENVSESSSDVVPTSSPENKTGKGITYPRQCSRCKKFYRNKDCFRYHLQKSNDCRYVYFIAGKSDPLRNSIYPRKCLVCCRTFASRSGFCMHKRKCKPYESS</sequence>
<proteinExistence type="predicted"/>
<evidence type="ECO:0000256" key="2">
    <source>
        <dbReference type="SAM" id="SignalP"/>
    </source>
</evidence>
<dbReference type="Proteomes" id="UP000827092">
    <property type="component" value="Unassembled WGS sequence"/>
</dbReference>
<reference evidence="3 4" key="1">
    <citation type="journal article" date="2022" name="Nat. Ecol. Evol.">
        <title>A masculinizing supergene underlies an exaggerated male reproductive morph in a spider.</title>
        <authorList>
            <person name="Hendrickx F."/>
            <person name="De Corte Z."/>
            <person name="Sonet G."/>
            <person name="Van Belleghem S.M."/>
            <person name="Kostlbacher S."/>
            <person name="Vangestel C."/>
        </authorList>
    </citation>
    <scope>NUCLEOTIDE SEQUENCE [LARGE SCALE GENOMIC DNA]</scope>
    <source>
        <strain evidence="3">W744_W776</strain>
    </source>
</reference>
<protein>
    <recommendedName>
        <fullName evidence="5">C2H2-type domain-containing protein</fullName>
    </recommendedName>
</protein>
<evidence type="ECO:0000256" key="1">
    <source>
        <dbReference type="SAM" id="MobiDB-lite"/>
    </source>
</evidence>
<comment type="caution">
    <text evidence="3">The sequence shown here is derived from an EMBL/GenBank/DDBJ whole genome shotgun (WGS) entry which is preliminary data.</text>
</comment>
<dbReference type="AlphaFoldDB" id="A0AAV6V7P4"/>
<keyword evidence="4" id="KW-1185">Reference proteome</keyword>
<name>A0AAV6V7P4_9ARAC</name>
<organism evidence="3 4">
    <name type="scientific">Oedothorax gibbosus</name>
    <dbReference type="NCBI Taxonomy" id="931172"/>
    <lineage>
        <taxon>Eukaryota</taxon>
        <taxon>Metazoa</taxon>
        <taxon>Ecdysozoa</taxon>
        <taxon>Arthropoda</taxon>
        <taxon>Chelicerata</taxon>
        <taxon>Arachnida</taxon>
        <taxon>Araneae</taxon>
        <taxon>Araneomorphae</taxon>
        <taxon>Entelegynae</taxon>
        <taxon>Araneoidea</taxon>
        <taxon>Linyphiidae</taxon>
        <taxon>Erigoninae</taxon>
        <taxon>Oedothorax</taxon>
    </lineage>
</organism>
<feature type="compositionally biased region" description="Polar residues" evidence="1">
    <location>
        <begin position="143"/>
        <end position="156"/>
    </location>
</feature>
<feature type="chain" id="PRO_5043395046" description="C2H2-type domain-containing protein" evidence="2">
    <location>
        <begin position="20"/>
        <end position="279"/>
    </location>
</feature>
<feature type="signal peptide" evidence="2">
    <location>
        <begin position="1"/>
        <end position="19"/>
    </location>
</feature>
<evidence type="ECO:0008006" key="5">
    <source>
        <dbReference type="Google" id="ProtNLM"/>
    </source>
</evidence>
<evidence type="ECO:0000313" key="4">
    <source>
        <dbReference type="Proteomes" id="UP000827092"/>
    </source>
</evidence>
<gene>
    <name evidence="3" type="ORF">JTE90_019827</name>
</gene>
<dbReference type="EMBL" id="JAFNEN010000150">
    <property type="protein sequence ID" value="KAG8191893.1"/>
    <property type="molecule type" value="Genomic_DNA"/>
</dbReference>
<evidence type="ECO:0000313" key="3">
    <source>
        <dbReference type="EMBL" id="KAG8191893.1"/>
    </source>
</evidence>
<keyword evidence="2" id="KW-0732">Signal</keyword>